<dbReference type="InterPro" id="IPR016181">
    <property type="entry name" value="Acyl_CoA_acyltransferase"/>
</dbReference>
<evidence type="ECO:0000256" key="7">
    <source>
        <dbReference type="ARBA" id="ARBA00039058"/>
    </source>
</evidence>
<evidence type="ECO:0000259" key="11">
    <source>
        <dbReference type="SMART" id="SM00563"/>
    </source>
</evidence>
<keyword evidence="3 12" id="KW-0808">Transferase</keyword>
<evidence type="ECO:0000256" key="9">
    <source>
        <dbReference type="ARBA" id="ARBA00045724"/>
    </source>
</evidence>
<evidence type="ECO:0000256" key="8">
    <source>
        <dbReference type="ARBA" id="ARBA00039866"/>
    </source>
</evidence>
<dbReference type="InterPro" id="IPR045746">
    <property type="entry name" value="ACT14924-like_Acyltransf_dom"/>
</dbReference>
<feature type="domain" description="Phospholipid/glycerol acyltransferase" evidence="11">
    <location>
        <begin position="79"/>
        <end position="201"/>
    </location>
</feature>
<keyword evidence="2" id="KW-0444">Lipid biosynthesis</keyword>
<reference evidence="13" key="1">
    <citation type="submission" date="2023-07" db="EMBL/GenBank/DDBJ databases">
        <title>Draft genome sequence of Agarivorans aestuarii strain ZMCS4, a CAZymes producing bacteria isolated from the marine brown algae Clodostephus spongiosus.</title>
        <authorList>
            <person name="Lorente B."/>
            <person name="Cabral C."/>
            <person name="Frias J."/>
            <person name="Faria J."/>
            <person name="Toubarro D."/>
        </authorList>
    </citation>
    <scope>NUCLEOTIDE SEQUENCE [LARGE SCALE GENOMIC DNA]</scope>
    <source>
        <strain evidence="13">ZMCS4</strain>
    </source>
</reference>
<dbReference type="PANTHER" id="PTHR37323">
    <property type="entry name" value="GCN5-RELATED N-ACETYLTRANSFERASE"/>
    <property type="match status" value="1"/>
</dbReference>
<keyword evidence="4" id="KW-0443">Lipid metabolism</keyword>
<accession>A0ABU7G5W8</accession>
<evidence type="ECO:0000313" key="13">
    <source>
        <dbReference type="Proteomes" id="UP001310248"/>
    </source>
</evidence>
<evidence type="ECO:0000256" key="4">
    <source>
        <dbReference type="ARBA" id="ARBA00023098"/>
    </source>
</evidence>
<dbReference type="CDD" id="cd07986">
    <property type="entry name" value="LPLAT_ACT14924-like"/>
    <property type="match status" value="1"/>
</dbReference>
<gene>
    <name evidence="12" type="ORF">SNR37_004118</name>
</gene>
<evidence type="ECO:0000313" key="12">
    <source>
        <dbReference type="EMBL" id="MEE1674675.1"/>
    </source>
</evidence>
<comment type="pathway">
    <text evidence="1">Lipid metabolism.</text>
</comment>
<keyword evidence="13" id="KW-1185">Reference proteome</keyword>
<dbReference type="InterPro" id="IPR002123">
    <property type="entry name" value="Plipid/glycerol_acylTrfase"/>
</dbReference>
<name>A0ABU7G5W8_9ALTE</name>
<dbReference type="Pfam" id="PF13444">
    <property type="entry name" value="Acetyltransf_5"/>
    <property type="match status" value="1"/>
</dbReference>
<comment type="caution">
    <text evidence="12">The sequence shown here is derived from an EMBL/GenBank/DDBJ whole genome shotgun (WGS) entry which is preliminary data.</text>
</comment>
<dbReference type="SUPFAM" id="SSF55729">
    <property type="entry name" value="Acyl-CoA N-acyltransferases (Nat)"/>
    <property type="match status" value="1"/>
</dbReference>
<reference evidence="12 13" key="2">
    <citation type="submission" date="2023-12" db="EMBL/GenBank/DDBJ databases">
        <authorList>
            <consortium name="Cladostephus spongiosus"/>
            <person name="Lorente B."/>
            <person name="Cabral C."/>
            <person name="Frias J."/>
            <person name="Faria J."/>
            <person name="Toubarro D."/>
        </authorList>
    </citation>
    <scope>NUCLEOTIDE SEQUENCE [LARGE SCALE GENOMIC DNA]</scope>
    <source>
        <strain evidence="12 13">ZMCS4</strain>
    </source>
</reference>
<comment type="catalytic activity">
    <reaction evidence="10">
        <text>a (3R)-hydroxyacyl-[ACP] + L-ornithine = a lyso-ornithine lipid + holo-[ACP] + H(+)</text>
        <dbReference type="Rhea" id="RHEA:20633"/>
        <dbReference type="Rhea" id="RHEA-COMP:9685"/>
        <dbReference type="Rhea" id="RHEA-COMP:9945"/>
        <dbReference type="ChEBI" id="CHEBI:15378"/>
        <dbReference type="ChEBI" id="CHEBI:46911"/>
        <dbReference type="ChEBI" id="CHEBI:64479"/>
        <dbReference type="ChEBI" id="CHEBI:78827"/>
        <dbReference type="ChEBI" id="CHEBI:138482"/>
        <dbReference type="EC" id="2.3.2.30"/>
    </reaction>
    <physiologicalReaction direction="left-to-right" evidence="10">
        <dbReference type="Rhea" id="RHEA:20634"/>
    </physiologicalReaction>
</comment>
<evidence type="ECO:0000256" key="6">
    <source>
        <dbReference type="ARBA" id="ARBA00038095"/>
    </source>
</evidence>
<dbReference type="Proteomes" id="UP001310248">
    <property type="component" value="Unassembled WGS sequence"/>
</dbReference>
<organism evidence="12 13">
    <name type="scientific">Agarivorans aestuarii</name>
    <dbReference type="NCBI Taxonomy" id="1563703"/>
    <lineage>
        <taxon>Bacteria</taxon>
        <taxon>Pseudomonadati</taxon>
        <taxon>Pseudomonadota</taxon>
        <taxon>Gammaproteobacteria</taxon>
        <taxon>Alteromonadales</taxon>
        <taxon>Alteromonadaceae</taxon>
        <taxon>Agarivorans</taxon>
    </lineage>
</organism>
<dbReference type="Gene3D" id="3.40.630.30">
    <property type="match status" value="1"/>
</dbReference>
<evidence type="ECO:0000256" key="10">
    <source>
        <dbReference type="ARBA" id="ARBA00047785"/>
    </source>
</evidence>
<dbReference type="EC" id="2.3.2.30" evidence="7"/>
<evidence type="ECO:0000256" key="2">
    <source>
        <dbReference type="ARBA" id="ARBA00022516"/>
    </source>
</evidence>
<evidence type="ECO:0000256" key="3">
    <source>
        <dbReference type="ARBA" id="ARBA00022679"/>
    </source>
</evidence>
<evidence type="ECO:0000256" key="5">
    <source>
        <dbReference type="ARBA" id="ARBA00023315"/>
    </source>
</evidence>
<dbReference type="EMBL" id="JAYDYW010000009">
    <property type="protein sequence ID" value="MEE1674675.1"/>
    <property type="molecule type" value="Genomic_DNA"/>
</dbReference>
<keyword evidence="5 12" id="KW-0012">Acyltransferase</keyword>
<dbReference type="SUPFAM" id="SSF69593">
    <property type="entry name" value="Glycerol-3-phosphate (1)-acyltransferase"/>
    <property type="match status" value="1"/>
</dbReference>
<evidence type="ECO:0000256" key="1">
    <source>
        <dbReference type="ARBA" id="ARBA00005189"/>
    </source>
</evidence>
<comment type="function">
    <text evidence="9">Catalyzes the first step in the biosynthesis of ornithine lipids, which are phosphorus-free membrane lipids. Catalyzes the 3-hydroxyacyl-acyl carrier protein-dependent acylation of ornithine to form lyso-ornithine lipid (LOL).</text>
</comment>
<comment type="similarity">
    <text evidence="6">Belongs to the acetyltransferase family. OlsB subfamily.</text>
</comment>
<dbReference type="SMART" id="SM00563">
    <property type="entry name" value="PlsC"/>
    <property type="match status" value="1"/>
</dbReference>
<protein>
    <recommendedName>
        <fullName evidence="8">L-ornithine N(alpha)-acyltransferase</fullName>
        <ecNumber evidence="7">2.3.2.30</ecNumber>
    </recommendedName>
</protein>
<dbReference type="GO" id="GO:0016746">
    <property type="term" value="F:acyltransferase activity"/>
    <property type="evidence" value="ECO:0007669"/>
    <property type="project" value="UniProtKB-KW"/>
</dbReference>
<dbReference type="InterPro" id="IPR052351">
    <property type="entry name" value="Ornithine_N-alpha-AT"/>
</dbReference>
<dbReference type="RefSeq" id="WP_329775739.1">
    <property type="nucleotide sequence ID" value="NZ_JAYDYW010000009.1"/>
</dbReference>
<dbReference type="Pfam" id="PF19576">
    <property type="entry name" value="Acyltransf_2"/>
    <property type="match status" value="1"/>
</dbReference>
<dbReference type="PANTHER" id="PTHR37323:SF1">
    <property type="entry name" value="L-ORNITHINE N(ALPHA)-ACYLTRANSFERASE"/>
    <property type="match status" value="1"/>
</dbReference>
<sequence>MQEKNNPFRLSMRPQWLARVVEKVLGLSGLAKHYDAAPNFVDDSQTAQKFLRHTMRCLDFSLLANNPEALKNVPQEGPLLIVANHPLGGLEGVAMSELLLQVRPDLKVLTNELLANIEEFKDLFIGVDVLSEQAAKKNARGIRMSCQHLSKGGALMIYPAGMVSAINTETGQIEDRQWNNLVGRLAKRYKAHVLPCFVSGRNSKLFYLAGLLHRRLRTALLPRELINKRGREFTMQIGQIIAPKDYQDLSDEQAVTDYLRVATDLLSLPNNKKNTPAPKHPPLHLVECLPNGRQELREQLDTLEDCILVSHRSFSVYCAPYQRLGPIMDEIALAREVTFRAAGEGTGKHLDSDQFDPHYLHLFVWDNDAHCLVGGYRLGHANEIVEQHGINALYSRSLYDFDQNYLKRMGDCLEMGRSFVVPKYQRHPRALDLLWQGIGHYVAKNPQYHTLFGCVSISQEHSELAQAFISDSMISAFRAEQRYLNDVKPMVPLKVKGKVWSSKVLASLSNIAILNKLVGQCEPGKSIPILLRHYLALNGRFVCFSVNNSFNQSLDGLIIVDLRKTPEKYLRRYLGQTGSERFLNKWRNNEAAA</sequence>
<proteinExistence type="inferred from homology"/>